<dbReference type="InterPro" id="IPR027443">
    <property type="entry name" value="IPNS-like_sf"/>
</dbReference>
<dbReference type="Gene3D" id="2.60.120.330">
    <property type="entry name" value="B-lactam Antibiotic, Isopenicillin N Synthase, Chain"/>
    <property type="match status" value="1"/>
</dbReference>
<dbReference type="EMBL" id="HBGJ01034040">
    <property type="protein sequence ID" value="CAD9263198.1"/>
    <property type="molecule type" value="Transcribed_RNA"/>
</dbReference>
<dbReference type="SUPFAM" id="SSF51197">
    <property type="entry name" value="Clavaminate synthase-like"/>
    <property type="match status" value="1"/>
</dbReference>
<sequence>MEPRALDAAAALFGLGAAEKQSFAAPAAERRRGIVRGYMAPGAESGLRDTFYESKEGFSYGADPAANRWPAECRVAGDDARGCRKVLETQFAVLQRIADVVSDALLRGLARNPRHDAALR</sequence>
<proteinExistence type="predicted"/>
<protein>
    <submittedName>
        <fullName evidence="1">Uncharacterized protein</fullName>
    </submittedName>
</protein>
<evidence type="ECO:0000313" key="1">
    <source>
        <dbReference type="EMBL" id="CAD9263198.1"/>
    </source>
</evidence>
<organism evidence="1">
    <name type="scientific">Phaeomonas parva</name>
    <dbReference type="NCBI Taxonomy" id="124430"/>
    <lineage>
        <taxon>Eukaryota</taxon>
        <taxon>Sar</taxon>
        <taxon>Stramenopiles</taxon>
        <taxon>Ochrophyta</taxon>
        <taxon>Pinguiophyceae</taxon>
        <taxon>Pinguiochrysidales</taxon>
        <taxon>Pinguiochrysidaceae</taxon>
        <taxon>Phaeomonas</taxon>
    </lineage>
</organism>
<name>A0A7S1UBM3_9STRA</name>
<accession>A0A7S1UBM3</accession>
<gene>
    <name evidence="1" type="ORF">PPAR1163_LOCUS21581</name>
</gene>
<reference evidence="1" key="1">
    <citation type="submission" date="2021-01" db="EMBL/GenBank/DDBJ databases">
        <authorList>
            <person name="Corre E."/>
            <person name="Pelletier E."/>
            <person name="Niang G."/>
            <person name="Scheremetjew M."/>
            <person name="Finn R."/>
            <person name="Kale V."/>
            <person name="Holt S."/>
            <person name="Cochrane G."/>
            <person name="Meng A."/>
            <person name="Brown T."/>
            <person name="Cohen L."/>
        </authorList>
    </citation>
    <scope>NUCLEOTIDE SEQUENCE</scope>
    <source>
        <strain evidence="1">CCMP2877</strain>
    </source>
</reference>
<dbReference type="AlphaFoldDB" id="A0A7S1UBM3"/>